<dbReference type="RefSeq" id="WP_071083773.1">
    <property type="nucleotide sequence ID" value="NZ_MBLM01000108.1"/>
</dbReference>
<reference evidence="2" key="1">
    <citation type="submission" date="2016-07" db="EMBL/GenBank/DDBJ databases">
        <title>Sequence Frankia sp. strain CcI1.17.</title>
        <authorList>
            <person name="Ghodhbane-Gtari F."/>
            <person name="Swanson E."/>
            <person name="Gueddou A."/>
            <person name="Morris K."/>
            <person name="Hezbri K."/>
            <person name="Ktari A."/>
            <person name="Nouioui I."/>
            <person name="Abebe-Akele F."/>
            <person name="Simpson S."/>
            <person name="Thomas K."/>
            <person name="Gtari M."/>
            <person name="Tisa L.S."/>
            <person name="Hurst S."/>
        </authorList>
    </citation>
    <scope>NUCLEOTIDE SEQUENCE [LARGE SCALE GENOMIC DNA]</scope>
    <source>
        <strain evidence="2">Cc1.17</strain>
    </source>
</reference>
<sequence length="255" mass="26841">MSRGARRGLVIFLVTILLALIVLGVLDRVAARVVADQIATRAQTSQNPAERPDVSLGGFPFLTQVAAGRYRDVDIEVRGYEQDGVRIDRVGAQLAGVRLPLSDVLRDQVDQVPVDRVDAQVDLTFADLNAYLATQEPQVQVSPADQGIQVAGTAEVLGTRYPVSGTADIGVSADSVTFTPRDLTASIGAVIPPQLLEPVRALLTIRVPITGLPFNMALQSAVVGPDRLTFTAGGRDVLLDPNLATGVTTGGSVAP</sequence>
<dbReference type="AlphaFoldDB" id="A0A1S1QYP0"/>
<dbReference type="InterPro" id="IPR021373">
    <property type="entry name" value="DUF2993"/>
</dbReference>
<evidence type="ECO:0000313" key="1">
    <source>
        <dbReference type="EMBL" id="OHV38736.1"/>
    </source>
</evidence>
<dbReference type="Pfam" id="PF11209">
    <property type="entry name" value="LmeA"/>
    <property type="match status" value="1"/>
</dbReference>
<keyword evidence="2" id="KW-1185">Reference proteome</keyword>
<evidence type="ECO:0008006" key="3">
    <source>
        <dbReference type="Google" id="ProtNLM"/>
    </source>
</evidence>
<comment type="caution">
    <text evidence="1">The sequence shown here is derived from an EMBL/GenBank/DDBJ whole genome shotgun (WGS) entry which is preliminary data.</text>
</comment>
<organism evidence="1 2">
    <name type="scientific">Parafrankia colletiae</name>
    <dbReference type="NCBI Taxonomy" id="573497"/>
    <lineage>
        <taxon>Bacteria</taxon>
        <taxon>Bacillati</taxon>
        <taxon>Actinomycetota</taxon>
        <taxon>Actinomycetes</taxon>
        <taxon>Frankiales</taxon>
        <taxon>Frankiaceae</taxon>
        <taxon>Parafrankia</taxon>
    </lineage>
</organism>
<dbReference type="OrthoDB" id="3215846at2"/>
<name>A0A1S1QYP0_9ACTN</name>
<proteinExistence type="predicted"/>
<dbReference type="Proteomes" id="UP000179627">
    <property type="component" value="Unassembled WGS sequence"/>
</dbReference>
<dbReference type="EMBL" id="MBLM01000108">
    <property type="protein sequence ID" value="OHV38736.1"/>
    <property type="molecule type" value="Genomic_DNA"/>
</dbReference>
<protein>
    <recommendedName>
        <fullName evidence="3">DUF2993 domain-containing protein</fullName>
    </recommendedName>
</protein>
<accession>A0A1S1QYP0</accession>
<gene>
    <name evidence="1" type="ORF">CC117_03125</name>
</gene>
<evidence type="ECO:0000313" key="2">
    <source>
        <dbReference type="Proteomes" id="UP000179627"/>
    </source>
</evidence>